<dbReference type="PANTHER" id="PTHR11773:SF13">
    <property type="entry name" value="GLYCINE DEHYDROGENASE (DECARBOXYLATING)"/>
    <property type="match status" value="1"/>
</dbReference>
<evidence type="ECO:0000256" key="3">
    <source>
        <dbReference type="ARBA" id="ARBA00010756"/>
    </source>
</evidence>
<dbReference type="InterPro" id="IPR020581">
    <property type="entry name" value="GDC_P"/>
</dbReference>
<evidence type="ECO:0000313" key="11">
    <source>
        <dbReference type="EMBL" id="WOJ93598.1"/>
    </source>
</evidence>
<keyword evidence="6 8" id="KW-0560">Oxidoreductase</keyword>
<comment type="similarity">
    <text evidence="3 8">Belongs to the GcvP family.</text>
</comment>
<dbReference type="Gene3D" id="3.40.640.10">
    <property type="entry name" value="Type I PLP-dependent aspartate aminotransferase-like (Major domain)"/>
    <property type="match status" value="2"/>
</dbReference>
<dbReference type="InterPro" id="IPR049315">
    <property type="entry name" value="GDC-P_N"/>
</dbReference>
<dbReference type="HAMAP" id="MF_00711">
    <property type="entry name" value="GcvP"/>
    <property type="match status" value="1"/>
</dbReference>
<reference evidence="11 12" key="1">
    <citation type="submission" date="2023-10" db="EMBL/GenBank/DDBJ databases">
        <title>Two novel species belonging to the OM43/NOR5 clade.</title>
        <authorList>
            <person name="Park M."/>
        </authorList>
    </citation>
    <scope>NUCLEOTIDE SEQUENCE [LARGE SCALE GENOMIC DNA]</scope>
    <source>
        <strain evidence="11 12">IMCC43200</strain>
    </source>
</reference>
<feature type="domain" description="Glycine cleavage system P-protein N-terminal" evidence="9">
    <location>
        <begin position="465"/>
        <end position="731"/>
    </location>
</feature>
<gene>
    <name evidence="8 11" type="primary">gcvP</name>
    <name evidence="11" type="ORF">R0135_00165</name>
</gene>
<dbReference type="Proteomes" id="UP001626537">
    <property type="component" value="Chromosome"/>
</dbReference>
<evidence type="ECO:0000256" key="7">
    <source>
        <dbReference type="ARBA" id="ARBA00049026"/>
    </source>
</evidence>
<accession>A0ABZ0I275</accession>
<dbReference type="NCBIfam" id="TIGR00461">
    <property type="entry name" value="gcvP"/>
    <property type="match status" value="1"/>
</dbReference>
<comment type="subunit">
    <text evidence="4 8">The glycine cleavage system is composed of four proteins: P, T, L and H.</text>
</comment>
<comment type="cofactor">
    <cofactor evidence="1 8">
        <name>pyridoxal 5'-phosphate</name>
        <dbReference type="ChEBI" id="CHEBI:597326"/>
    </cofactor>
</comment>
<evidence type="ECO:0000259" key="9">
    <source>
        <dbReference type="Pfam" id="PF02347"/>
    </source>
</evidence>
<evidence type="ECO:0000259" key="10">
    <source>
        <dbReference type="Pfam" id="PF21478"/>
    </source>
</evidence>
<dbReference type="CDD" id="cd00613">
    <property type="entry name" value="GDC-P"/>
    <property type="match status" value="2"/>
</dbReference>
<dbReference type="InterPro" id="IPR015421">
    <property type="entry name" value="PyrdxlP-dep_Trfase_major"/>
</dbReference>
<dbReference type="EC" id="1.4.4.2" evidence="8"/>
<dbReference type="EMBL" id="CP136864">
    <property type="protein sequence ID" value="WOJ93598.1"/>
    <property type="molecule type" value="Genomic_DNA"/>
</dbReference>
<dbReference type="InterPro" id="IPR015424">
    <property type="entry name" value="PyrdxlP-dep_Trfase"/>
</dbReference>
<dbReference type="InterPro" id="IPR049316">
    <property type="entry name" value="GDC-P_C"/>
</dbReference>
<dbReference type="GO" id="GO:0004375">
    <property type="term" value="F:glycine dehydrogenase (decarboxylating) activity"/>
    <property type="evidence" value="ECO:0007669"/>
    <property type="project" value="UniProtKB-EC"/>
</dbReference>
<evidence type="ECO:0000256" key="2">
    <source>
        <dbReference type="ARBA" id="ARBA00003788"/>
    </source>
</evidence>
<dbReference type="PANTHER" id="PTHR11773">
    <property type="entry name" value="GLYCINE DEHYDROGENASE, DECARBOXYLATING"/>
    <property type="match status" value="1"/>
</dbReference>
<keyword evidence="12" id="KW-1185">Reference proteome</keyword>
<feature type="domain" description="Glycine dehydrogenase C-terminal" evidence="10">
    <location>
        <begin position="777"/>
        <end position="898"/>
    </location>
</feature>
<sequence length="966" mass="105182">MSMQRLTELEGHDEFLARHIGPSAAQQTEMALAVGYSSVDALIDATVPASIRLKNPMALDGPQREVDVITRLKAMADKNRICKNFIGMGYYGTHTPAVIQRNVLENPGWYTAYTPYQAEISQGRLEALLSYQQVIMDLTGMELANASMLDEASAAAEAMTLLQRVNKKNKSMRFIVDSDCHPQTLAVLKTRAQPLGIDIVYGDATELLDAGDAFGLFLQYPGSSGEIVDPSALIEQAHAKNTLVVVASDLLALLLLKSPGELGADVVVGNSQRFGVPMGYGGPHAAFFATRDAYKRSTPGRIIGVSVDRDGRPALRMAMQTREQHIRREKATSNICTAQALLAVMAAFYAMYHGPEGLRRIAERTHLLTSLLATELTKAGLKICNKRFFDTLTIEPGDQRDAILTRATAREVNLRCDHSETLAVSLDETSTRADLQLLVEVITGKAPAALEDITADSPIPAELGREIDYLQHPLFNEYHSETEMLRYMRRLESKDIALNRSMIALGSCTMKLNATTEMLPVTWASFGAMHPFAPAQQAQGYRELLDDLERMLTECTGYDAISLQPNAGSQGEYAGLLVIKRYHESRGDTARDICLIPSSAHGTNPASAVLAGMRVVIVECDAQGNVDIADLRAKATQHSDHLAAIMVTYPSTHGVFEEGIVEVCDIVHEHGGQVYVDGANLNALVGLAAPGKFGADVSHLNLHKTFCIPHGGGGPGMGPIGVGSHLQPFLPSHPVTPVPGLSPDNDVVAATPYGSASILPISWAYIALMGAQGLTQASKVAIVSANYIAHRLRDHYPVLYTGRSGTVAHECIIDIRPIKEASGIGEEDIAKRLMDFGFHAPTMSFPVSGTLMIEPTESESIAEIDRFCDALITIRDEIREVESQRLPLDDNPLVNAPHTLHDLTAEQWPHPYTRRQAAFAMDSLQQDKYWPPVSRIDNVYGDRNLFCACPSIDSFRESIEDEPSLG</sequence>
<dbReference type="InterPro" id="IPR015422">
    <property type="entry name" value="PyrdxlP-dep_Trfase_small"/>
</dbReference>
<feature type="modified residue" description="N6-(pyridoxal phosphate)lysine" evidence="8">
    <location>
        <position position="704"/>
    </location>
</feature>
<dbReference type="RefSeq" id="WP_407348241.1">
    <property type="nucleotide sequence ID" value="NZ_CP136864.1"/>
</dbReference>
<dbReference type="InterPro" id="IPR003437">
    <property type="entry name" value="GcvP"/>
</dbReference>
<dbReference type="Pfam" id="PF02347">
    <property type="entry name" value="GDC-P"/>
    <property type="match status" value="2"/>
</dbReference>
<protein>
    <recommendedName>
        <fullName evidence="8">Glycine dehydrogenase (decarboxylating)</fullName>
        <ecNumber evidence="8">1.4.4.2</ecNumber>
    </recommendedName>
    <alternativeName>
        <fullName evidence="8">Glycine cleavage system P-protein</fullName>
    </alternativeName>
    <alternativeName>
        <fullName evidence="8">Glycine decarboxylase</fullName>
    </alternativeName>
    <alternativeName>
        <fullName evidence="8">Glycine dehydrogenase (aminomethyl-transferring)</fullName>
    </alternativeName>
</protein>
<evidence type="ECO:0000256" key="6">
    <source>
        <dbReference type="ARBA" id="ARBA00023002"/>
    </source>
</evidence>
<evidence type="ECO:0000313" key="12">
    <source>
        <dbReference type="Proteomes" id="UP001626537"/>
    </source>
</evidence>
<evidence type="ECO:0000256" key="5">
    <source>
        <dbReference type="ARBA" id="ARBA00022898"/>
    </source>
</evidence>
<keyword evidence="5 8" id="KW-0663">Pyridoxal phosphate</keyword>
<evidence type="ECO:0000256" key="4">
    <source>
        <dbReference type="ARBA" id="ARBA00011690"/>
    </source>
</evidence>
<organism evidence="11 12">
    <name type="scientific">Congregibacter variabilis</name>
    <dbReference type="NCBI Taxonomy" id="3081200"/>
    <lineage>
        <taxon>Bacteria</taxon>
        <taxon>Pseudomonadati</taxon>
        <taxon>Pseudomonadota</taxon>
        <taxon>Gammaproteobacteria</taxon>
        <taxon>Cellvibrionales</taxon>
        <taxon>Halieaceae</taxon>
        <taxon>Congregibacter</taxon>
    </lineage>
</organism>
<proteinExistence type="inferred from homology"/>
<dbReference type="Pfam" id="PF21478">
    <property type="entry name" value="GcvP2_C"/>
    <property type="match status" value="1"/>
</dbReference>
<dbReference type="NCBIfam" id="NF003346">
    <property type="entry name" value="PRK04366.1"/>
    <property type="match status" value="1"/>
</dbReference>
<feature type="domain" description="Glycine cleavage system P-protein N-terminal" evidence="9">
    <location>
        <begin position="18"/>
        <end position="441"/>
    </location>
</feature>
<name>A0ABZ0I275_9GAMM</name>
<evidence type="ECO:0000256" key="8">
    <source>
        <dbReference type="HAMAP-Rule" id="MF_00711"/>
    </source>
</evidence>
<dbReference type="SUPFAM" id="SSF53383">
    <property type="entry name" value="PLP-dependent transferases"/>
    <property type="match status" value="2"/>
</dbReference>
<comment type="catalytic activity">
    <reaction evidence="7 8">
        <text>N(6)-[(R)-lipoyl]-L-lysyl-[glycine-cleavage complex H protein] + glycine + H(+) = N(6)-[(R)-S(8)-aminomethyldihydrolipoyl]-L-lysyl-[glycine-cleavage complex H protein] + CO2</text>
        <dbReference type="Rhea" id="RHEA:24304"/>
        <dbReference type="Rhea" id="RHEA-COMP:10494"/>
        <dbReference type="Rhea" id="RHEA-COMP:10495"/>
        <dbReference type="ChEBI" id="CHEBI:15378"/>
        <dbReference type="ChEBI" id="CHEBI:16526"/>
        <dbReference type="ChEBI" id="CHEBI:57305"/>
        <dbReference type="ChEBI" id="CHEBI:83099"/>
        <dbReference type="ChEBI" id="CHEBI:83143"/>
        <dbReference type="EC" id="1.4.4.2"/>
    </reaction>
</comment>
<comment type="function">
    <text evidence="2 8">The glycine cleavage system catalyzes the degradation of glycine. The P protein binds the alpha-amino group of glycine through its pyridoxal phosphate cofactor; CO(2) is released and the remaining methylamine moiety is then transferred to the lipoamide cofactor of the H protein.</text>
</comment>
<dbReference type="Gene3D" id="3.90.1150.10">
    <property type="entry name" value="Aspartate Aminotransferase, domain 1"/>
    <property type="match status" value="2"/>
</dbReference>
<evidence type="ECO:0000256" key="1">
    <source>
        <dbReference type="ARBA" id="ARBA00001933"/>
    </source>
</evidence>